<feature type="binding site" evidence="6">
    <location>
        <position position="223"/>
    </location>
    <ligand>
        <name>substrate</name>
    </ligand>
</feature>
<keyword evidence="3 6" id="KW-0521">NADP</keyword>
<dbReference type="InterPro" id="IPR022675">
    <property type="entry name" value="G6P_DH_C"/>
</dbReference>
<reference evidence="10" key="1">
    <citation type="submission" date="2022-01" db="EMBL/GenBank/DDBJ databases">
        <authorList>
            <person name="Jo J.-H."/>
            <person name="Im W.-T."/>
        </authorList>
    </citation>
    <scope>NUCLEOTIDE SEQUENCE</scope>
    <source>
        <strain evidence="10">I2-34</strain>
    </source>
</reference>
<dbReference type="HAMAP" id="MF_00966">
    <property type="entry name" value="G6PD"/>
    <property type="match status" value="1"/>
</dbReference>
<dbReference type="PANTHER" id="PTHR23429:SF0">
    <property type="entry name" value="GLUCOSE-6-PHOSPHATE 1-DEHYDROGENASE"/>
    <property type="match status" value="1"/>
</dbReference>
<dbReference type="InterPro" id="IPR001282">
    <property type="entry name" value="G6P_DH"/>
</dbReference>
<feature type="domain" description="Glucose-6-phosphate dehydrogenase C-terminal" evidence="9">
    <location>
        <begin position="179"/>
        <end position="452"/>
    </location>
</feature>
<evidence type="ECO:0000256" key="7">
    <source>
        <dbReference type="SAM" id="MobiDB-lite"/>
    </source>
</evidence>
<feature type="region of interest" description="Disordered" evidence="7">
    <location>
        <begin position="445"/>
        <end position="466"/>
    </location>
</feature>
<dbReference type="InterPro" id="IPR022674">
    <property type="entry name" value="G6P_DH_NAD-bd"/>
</dbReference>
<dbReference type="PIRSF" id="PIRSF000110">
    <property type="entry name" value="G6PD"/>
    <property type="match status" value="1"/>
</dbReference>
<dbReference type="SUPFAM" id="SSF55347">
    <property type="entry name" value="Glyceraldehyde-3-phosphate dehydrogenase-like, C-terminal domain"/>
    <property type="match status" value="1"/>
</dbReference>
<keyword evidence="4 6" id="KW-0560">Oxidoreductase</keyword>
<dbReference type="NCBIfam" id="NF009492">
    <property type="entry name" value="PRK12853.1-3"/>
    <property type="match status" value="1"/>
</dbReference>
<evidence type="ECO:0000256" key="5">
    <source>
        <dbReference type="ARBA" id="ARBA00023277"/>
    </source>
</evidence>
<name>A0ABS9L755_9MICC</name>
<organism evidence="10 11">
    <name type="scientific">Arthrobacter hankyongi</name>
    <dbReference type="NCBI Taxonomy" id="2904801"/>
    <lineage>
        <taxon>Bacteria</taxon>
        <taxon>Bacillati</taxon>
        <taxon>Actinomycetota</taxon>
        <taxon>Actinomycetes</taxon>
        <taxon>Micrococcales</taxon>
        <taxon>Micrococcaceae</taxon>
        <taxon>Arthrobacter</taxon>
    </lineage>
</organism>
<evidence type="ECO:0000313" key="11">
    <source>
        <dbReference type="Proteomes" id="UP001165368"/>
    </source>
</evidence>
<feature type="binding site" evidence="6">
    <location>
        <position position="41"/>
    </location>
    <ligand>
        <name>NADP(+)</name>
        <dbReference type="ChEBI" id="CHEBI:58349"/>
    </ligand>
</feature>
<accession>A0ABS9L755</accession>
<dbReference type="EMBL" id="JAKLTQ010000006">
    <property type="protein sequence ID" value="MCG2622327.1"/>
    <property type="molecule type" value="Genomic_DNA"/>
</dbReference>
<dbReference type="GO" id="GO:0004345">
    <property type="term" value="F:glucose-6-phosphate dehydrogenase activity"/>
    <property type="evidence" value="ECO:0007669"/>
    <property type="project" value="UniProtKB-EC"/>
</dbReference>
<dbReference type="SUPFAM" id="SSF51735">
    <property type="entry name" value="NAD(P)-binding Rossmann-fold domains"/>
    <property type="match status" value="1"/>
</dbReference>
<keyword evidence="2 6" id="KW-0313">Glucose metabolism</keyword>
<dbReference type="PRINTS" id="PR00079">
    <property type="entry name" value="G6PDHDRGNASE"/>
</dbReference>
<evidence type="ECO:0000256" key="6">
    <source>
        <dbReference type="HAMAP-Rule" id="MF_00966"/>
    </source>
</evidence>
<evidence type="ECO:0000259" key="9">
    <source>
        <dbReference type="Pfam" id="PF02781"/>
    </source>
</evidence>
<dbReference type="Pfam" id="PF02781">
    <property type="entry name" value="G6PD_C"/>
    <property type="match status" value="1"/>
</dbReference>
<dbReference type="EC" id="1.1.1.49" evidence="6"/>
<dbReference type="InterPro" id="IPR036291">
    <property type="entry name" value="NAD(P)-bd_dom_sf"/>
</dbReference>
<dbReference type="Gene3D" id="3.40.50.720">
    <property type="entry name" value="NAD(P)-binding Rossmann-like Domain"/>
    <property type="match status" value="1"/>
</dbReference>
<evidence type="ECO:0000259" key="8">
    <source>
        <dbReference type="Pfam" id="PF00479"/>
    </source>
</evidence>
<feature type="binding site" evidence="6">
    <location>
        <begin position="85"/>
        <end position="86"/>
    </location>
    <ligand>
        <name>NADP(+)</name>
        <dbReference type="ChEBI" id="CHEBI:58349"/>
    </ligand>
</feature>
<evidence type="ECO:0000256" key="1">
    <source>
        <dbReference type="ARBA" id="ARBA00004937"/>
    </source>
</evidence>
<keyword evidence="11" id="KW-1185">Reference proteome</keyword>
<comment type="caution">
    <text evidence="10">The sequence shown here is derived from an EMBL/GenBank/DDBJ whole genome shotgun (WGS) entry which is preliminary data.</text>
</comment>
<gene>
    <name evidence="6" type="primary">zwf</name>
    <name evidence="10" type="ORF">LVY72_10400</name>
</gene>
<dbReference type="Pfam" id="PF00479">
    <property type="entry name" value="G6PD_N"/>
    <property type="match status" value="1"/>
</dbReference>
<comment type="pathway">
    <text evidence="1 6">Carbohydrate degradation; pentose phosphate pathway; D-ribulose 5-phosphate from D-glucose 6-phosphate (oxidative stage): step 1/3.</text>
</comment>
<evidence type="ECO:0000313" key="10">
    <source>
        <dbReference type="EMBL" id="MCG2622327.1"/>
    </source>
</evidence>
<comment type="catalytic activity">
    <reaction evidence="6">
        <text>D-glucose 6-phosphate + NADP(+) = 6-phospho-D-glucono-1,5-lactone + NADPH + H(+)</text>
        <dbReference type="Rhea" id="RHEA:15841"/>
        <dbReference type="ChEBI" id="CHEBI:15378"/>
        <dbReference type="ChEBI" id="CHEBI:57783"/>
        <dbReference type="ChEBI" id="CHEBI:57955"/>
        <dbReference type="ChEBI" id="CHEBI:58349"/>
        <dbReference type="ChEBI" id="CHEBI:61548"/>
        <dbReference type="EC" id="1.1.1.49"/>
    </reaction>
</comment>
<comment type="similarity">
    <text evidence="6">Belongs to the glucose-6-phosphate dehydrogenase family.</text>
</comment>
<feature type="binding site" evidence="6">
    <location>
        <position position="136"/>
    </location>
    <ligand>
        <name>NADP(+)</name>
        <dbReference type="ChEBI" id="CHEBI:58349"/>
    </ligand>
</feature>
<feature type="binding site" evidence="6">
    <location>
        <position position="166"/>
    </location>
    <ligand>
        <name>substrate</name>
    </ligand>
</feature>
<keyword evidence="5 6" id="KW-0119">Carbohydrate metabolism</keyword>
<feature type="binding site" evidence="6">
    <location>
        <position position="170"/>
    </location>
    <ligand>
        <name>substrate</name>
    </ligand>
</feature>
<feature type="active site" description="Proton acceptor" evidence="6">
    <location>
        <position position="228"/>
    </location>
</feature>
<feature type="binding site" evidence="6">
    <location>
        <position position="326"/>
    </location>
    <ligand>
        <name>substrate</name>
    </ligand>
</feature>
<comment type="function">
    <text evidence="6">Catalyzes the oxidation of glucose 6-phosphate to 6-phosphogluconolactone.</text>
</comment>
<sequence length="466" mass="50788">MRTLLILGASGDLTGRLLLPGLGKLLAQGHIAGLRLVGAGSDDWNDQQWRDRVAGAFKDCPLPGKDEGARQLQLVQEQTDYRTLDVTAAGALAGLIASLEGPVAVFFALPPAVSQKACEVLQPADVPQGTRLVLEKPFGTSLESAKSLNKTLLRLVPEENIHRVDHFLGKATVFNILGLRFANRLLEPLFNHQHVAKVEVFYDESLALEGRAHYYDHAGALRDMIQSHLMQVMALLALDAPATLGERDLRDRIGSTLRAASVDPDYVRSTRRARYTAGEIAGRKIPDYTAEPGVDPARGTETLAEIEVSINNERWAGVPFILRSGKALERPQKEAIVTFKPVNHLPTGFTGEEEPTRLRIGFGPETLRLEVEVNGPGDIFTLERTVLEADLYSADLLPYGEVLEGVLSGDPLLSVRGDIAEDCWQIVEPVLRAWAANQVPLEEYPAGSQGPVGWETSRGDAPLGRD</sequence>
<dbReference type="PANTHER" id="PTHR23429">
    <property type="entry name" value="GLUCOSE-6-PHOSPHATE 1-DEHYDROGENASE G6PD"/>
    <property type="match status" value="1"/>
</dbReference>
<evidence type="ECO:0000256" key="3">
    <source>
        <dbReference type="ARBA" id="ARBA00022857"/>
    </source>
</evidence>
<comment type="caution">
    <text evidence="6">Lacks conserved residue(s) required for the propagation of feature annotation.</text>
</comment>
<proteinExistence type="inferred from homology"/>
<dbReference type="Gene3D" id="3.30.360.10">
    <property type="entry name" value="Dihydrodipicolinate Reductase, domain 2"/>
    <property type="match status" value="1"/>
</dbReference>
<evidence type="ECO:0000256" key="2">
    <source>
        <dbReference type="ARBA" id="ARBA00022526"/>
    </source>
</evidence>
<evidence type="ECO:0000256" key="4">
    <source>
        <dbReference type="ARBA" id="ARBA00023002"/>
    </source>
</evidence>
<dbReference type="Proteomes" id="UP001165368">
    <property type="component" value="Unassembled WGS sequence"/>
</dbReference>
<feature type="binding site" evidence="6">
    <location>
        <position position="204"/>
    </location>
    <ligand>
        <name>substrate</name>
    </ligand>
</feature>
<protein>
    <recommendedName>
        <fullName evidence="6">Glucose-6-phosphate 1-dehydrogenase</fullName>
        <shortName evidence="6">G6PD</shortName>
        <ecNumber evidence="6">1.1.1.49</ecNumber>
    </recommendedName>
</protein>
<feature type="domain" description="Glucose-6-phosphate dehydrogenase NAD-binding" evidence="8">
    <location>
        <begin position="6"/>
        <end position="175"/>
    </location>
</feature>